<reference evidence="10" key="1">
    <citation type="submission" date="2021-04" db="EMBL/GenBank/DDBJ databases">
        <authorList>
            <consortium name="Wellcome Sanger Institute Data Sharing"/>
        </authorList>
    </citation>
    <scope>NUCLEOTIDE SEQUENCE [LARGE SCALE GENOMIC DNA]</scope>
</reference>
<dbReference type="Gene3D" id="4.10.40.20">
    <property type="match status" value="1"/>
</dbReference>
<feature type="signal peptide" evidence="6">
    <location>
        <begin position="1"/>
        <end position="20"/>
    </location>
</feature>
<evidence type="ECO:0000256" key="5">
    <source>
        <dbReference type="ARBA" id="ARBA00023319"/>
    </source>
</evidence>
<evidence type="ECO:0000256" key="6">
    <source>
        <dbReference type="SAM" id="SignalP"/>
    </source>
</evidence>
<dbReference type="InterPro" id="IPR007110">
    <property type="entry name" value="Ig-like_dom"/>
</dbReference>
<evidence type="ECO:0000259" key="9">
    <source>
        <dbReference type="PROSITE" id="PS51465"/>
    </source>
</evidence>
<keyword evidence="4" id="KW-1015">Disulfide bond</keyword>
<dbReference type="Gene3D" id="3.30.60.30">
    <property type="match status" value="1"/>
</dbReference>
<dbReference type="GO" id="GO:0005615">
    <property type="term" value="C:extracellular space"/>
    <property type="evidence" value="ECO:0007669"/>
    <property type="project" value="TreeGrafter"/>
</dbReference>
<dbReference type="GO" id="GO:0005520">
    <property type="term" value="F:insulin-like growth factor binding"/>
    <property type="evidence" value="ECO:0007669"/>
    <property type="project" value="InterPro"/>
</dbReference>
<dbReference type="InterPro" id="IPR013783">
    <property type="entry name" value="Ig-like_fold"/>
</dbReference>
<dbReference type="Proteomes" id="UP000265040">
    <property type="component" value="Chromosome 9"/>
</dbReference>
<keyword evidence="3 6" id="KW-0732">Signal</keyword>
<name>A0A3Q1J5X9_ANATE</name>
<dbReference type="PROSITE" id="PS51465">
    <property type="entry name" value="KAZAL_2"/>
    <property type="match status" value="1"/>
</dbReference>
<dbReference type="InterPro" id="IPR000867">
    <property type="entry name" value="IGFBP-like"/>
</dbReference>
<dbReference type="Pfam" id="PF07648">
    <property type="entry name" value="Kazal_2"/>
    <property type="match status" value="1"/>
</dbReference>
<dbReference type="PANTHER" id="PTHR14186">
    <property type="entry name" value="INSULIN-LIKE GROWTH FACTOR BINDING PROTEIN-RELATED"/>
    <property type="match status" value="1"/>
</dbReference>
<dbReference type="FunFam" id="2.60.40.10:FF:000032">
    <property type="entry name" value="palladin isoform X1"/>
    <property type="match status" value="1"/>
</dbReference>
<gene>
    <name evidence="10" type="primary">IGFBP7</name>
</gene>
<keyword evidence="11" id="KW-1185">Reference proteome</keyword>
<accession>A0A3Q1J5X9</accession>
<evidence type="ECO:0000259" key="7">
    <source>
        <dbReference type="PROSITE" id="PS50835"/>
    </source>
</evidence>
<dbReference type="InterPro" id="IPR011390">
    <property type="entry name" value="IGFBP_rP_mac25"/>
</dbReference>
<dbReference type="SUPFAM" id="SSF48726">
    <property type="entry name" value="Immunoglobulin"/>
    <property type="match status" value="1"/>
</dbReference>
<evidence type="ECO:0000256" key="2">
    <source>
        <dbReference type="ARBA" id="ARBA00022525"/>
    </source>
</evidence>
<dbReference type="STRING" id="64144.ENSATEP00000028235"/>
<evidence type="ECO:0000256" key="3">
    <source>
        <dbReference type="ARBA" id="ARBA00022729"/>
    </source>
</evidence>
<dbReference type="AlphaFoldDB" id="A0A3Q1J5X9"/>
<dbReference type="InParanoid" id="A0A3Q1J5X9"/>
<dbReference type="GO" id="GO:0001558">
    <property type="term" value="P:regulation of cell growth"/>
    <property type="evidence" value="ECO:0007669"/>
    <property type="project" value="InterPro"/>
</dbReference>
<dbReference type="Pfam" id="PF00219">
    <property type="entry name" value="IGFBP"/>
    <property type="match status" value="1"/>
</dbReference>
<dbReference type="PROSITE" id="PS51323">
    <property type="entry name" value="IGFBP_N_2"/>
    <property type="match status" value="1"/>
</dbReference>
<reference evidence="10" key="2">
    <citation type="submission" date="2025-08" db="UniProtKB">
        <authorList>
            <consortium name="Ensembl"/>
        </authorList>
    </citation>
    <scope>IDENTIFICATION</scope>
</reference>
<comment type="subcellular location">
    <subcellularLocation>
        <location evidence="1">Secreted</location>
    </subcellularLocation>
</comment>
<dbReference type="InterPro" id="IPR009030">
    <property type="entry name" value="Growth_fac_rcpt_cys_sf"/>
</dbReference>
<dbReference type="InterPro" id="IPR003598">
    <property type="entry name" value="Ig_sub2"/>
</dbReference>
<dbReference type="SMART" id="SM00121">
    <property type="entry name" value="IB"/>
    <property type="match status" value="1"/>
</dbReference>
<evidence type="ECO:0000313" key="10">
    <source>
        <dbReference type="Ensembl" id="ENSATEP00000028235.1"/>
    </source>
</evidence>
<dbReference type="SUPFAM" id="SSF100895">
    <property type="entry name" value="Kazal-type serine protease inhibitors"/>
    <property type="match status" value="1"/>
</dbReference>
<dbReference type="InterPro" id="IPR003599">
    <property type="entry name" value="Ig_sub"/>
</dbReference>
<dbReference type="RefSeq" id="XP_026199318.1">
    <property type="nucleotide sequence ID" value="XM_026343533.1"/>
</dbReference>
<evidence type="ECO:0008006" key="12">
    <source>
        <dbReference type="Google" id="ProtNLM"/>
    </source>
</evidence>
<dbReference type="InterPro" id="IPR036058">
    <property type="entry name" value="Kazal_dom_sf"/>
</dbReference>
<feature type="domain" description="Ig-like" evidence="7">
    <location>
        <begin position="148"/>
        <end position="248"/>
    </location>
</feature>
<dbReference type="OMA" id="RDNCGCC"/>
<dbReference type="SMART" id="SM00408">
    <property type="entry name" value="IGc2"/>
    <property type="match status" value="1"/>
</dbReference>
<dbReference type="InterPro" id="IPR036179">
    <property type="entry name" value="Ig-like_dom_sf"/>
</dbReference>
<feature type="domain" description="IGFBP N-terminal" evidence="8">
    <location>
        <begin position="25"/>
        <end position="102"/>
    </location>
</feature>
<evidence type="ECO:0000313" key="11">
    <source>
        <dbReference type="Proteomes" id="UP000265040"/>
    </source>
</evidence>
<feature type="domain" description="Kazal-like" evidence="9">
    <location>
        <begin position="93"/>
        <end position="146"/>
    </location>
</feature>
<organism evidence="10 11">
    <name type="scientific">Anabas testudineus</name>
    <name type="common">Climbing perch</name>
    <name type="synonym">Anthias testudineus</name>
    <dbReference type="NCBI Taxonomy" id="64144"/>
    <lineage>
        <taxon>Eukaryota</taxon>
        <taxon>Metazoa</taxon>
        <taxon>Chordata</taxon>
        <taxon>Craniata</taxon>
        <taxon>Vertebrata</taxon>
        <taxon>Euteleostomi</taxon>
        <taxon>Actinopterygii</taxon>
        <taxon>Neopterygii</taxon>
        <taxon>Teleostei</taxon>
        <taxon>Neoteleostei</taxon>
        <taxon>Acanthomorphata</taxon>
        <taxon>Anabantaria</taxon>
        <taxon>Anabantiformes</taxon>
        <taxon>Anabantoidei</taxon>
        <taxon>Anabantidae</taxon>
        <taxon>Anabas</taxon>
    </lineage>
</organism>
<evidence type="ECO:0000256" key="1">
    <source>
        <dbReference type="ARBA" id="ARBA00004613"/>
    </source>
</evidence>
<dbReference type="Pfam" id="PF13927">
    <property type="entry name" value="Ig_3"/>
    <property type="match status" value="1"/>
</dbReference>
<feature type="chain" id="PRO_5018665902" description="Insulin-like growth factor binding protein 7" evidence="6">
    <location>
        <begin position="21"/>
        <end position="267"/>
    </location>
</feature>
<reference evidence="10" key="3">
    <citation type="submission" date="2025-09" db="UniProtKB">
        <authorList>
            <consortium name="Ensembl"/>
        </authorList>
    </citation>
    <scope>IDENTIFICATION</scope>
</reference>
<dbReference type="SMART" id="SM00409">
    <property type="entry name" value="IG"/>
    <property type="match status" value="1"/>
</dbReference>
<evidence type="ECO:0000256" key="4">
    <source>
        <dbReference type="ARBA" id="ARBA00023157"/>
    </source>
</evidence>
<evidence type="ECO:0000259" key="8">
    <source>
        <dbReference type="PROSITE" id="PS51323"/>
    </source>
</evidence>
<dbReference type="Gene3D" id="2.60.40.10">
    <property type="entry name" value="Immunoglobulins"/>
    <property type="match status" value="1"/>
</dbReference>
<proteinExistence type="predicted"/>
<protein>
    <recommendedName>
        <fullName evidence="12">Insulin-like growth factor binding protein 7</fullName>
    </recommendedName>
</protein>
<dbReference type="SUPFAM" id="SSF57184">
    <property type="entry name" value="Growth factor receptor domain"/>
    <property type="match status" value="1"/>
</dbReference>
<sequence>MNFLTVLCLVPVLSVFTVLSVRIAEGPACGPCDPAQCAPLPAQGCPAGSLLDSCGCCSLCAAAEGEPCGSGRRTVARRCGSGLECVRSDEGKKKKLGVCACKSNYEVCGTDGLTYRSGCALRSASLTAQSQGKGPINIQNKGRCTTAPVIVTPPGEVYNVSGSQVYLSCEAVGVPTPVLTWKKVISGKKMELLPGDRGNLAIQTRGGPEKHEVTGWVLISPLTREEEGSYECHATNSKGEASAVGTIHLVQSPDDIIVKTVAKEEEL</sequence>
<dbReference type="InterPro" id="IPR002350">
    <property type="entry name" value="Kazal_dom"/>
</dbReference>
<keyword evidence="5" id="KW-0393">Immunoglobulin domain</keyword>
<dbReference type="GeneID" id="113150818"/>
<keyword evidence="2" id="KW-0964">Secreted</keyword>
<dbReference type="Ensembl" id="ENSATET00000028676.3">
    <property type="protein sequence ID" value="ENSATEP00000028235.1"/>
    <property type="gene ID" value="ENSATEG00000019508.3"/>
</dbReference>
<dbReference type="PANTHER" id="PTHR14186:SF19">
    <property type="entry name" value="INSULIN-LIKE GROWTH FACTOR-BINDING PROTEIN 7"/>
    <property type="match status" value="1"/>
</dbReference>
<dbReference type="GeneTree" id="ENSGT00530000063555"/>
<dbReference type="SMART" id="SM00280">
    <property type="entry name" value="KAZAL"/>
    <property type="match status" value="1"/>
</dbReference>
<dbReference type="GO" id="GO:0009966">
    <property type="term" value="P:regulation of signal transduction"/>
    <property type="evidence" value="ECO:0007669"/>
    <property type="project" value="TreeGrafter"/>
</dbReference>
<dbReference type="PROSITE" id="PS50835">
    <property type="entry name" value="IG_LIKE"/>
    <property type="match status" value="1"/>
</dbReference>